<sequence length="67" mass="8170">MNNKKRTPEIIVREGKPRAVILEIDEYEEILERLEDLEDLKMLREMRTSPLHFRKIEEFLREYNPGV</sequence>
<evidence type="ECO:0000313" key="4">
    <source>
        <dbReference type="Proteomes" id="UP000630660"/>
    </source>
</evidence>
<dbReference type="SUPFAM" id="SSF143120">
    <property type="entry name" value="YefM-like"/>
    <property type="match status" value="1"/>
</dbReference>
<reference evidence="3" key="1">
    <citation type="submission" date="2019-11" db="EMBL/GenBank/DDBJ databases">
        <title>Microbial mats filling the niche in hypersaline microbial mats.</title>
        <authorList>
            <person name="Wong H.L."/>
            <person name="Macleod F.I."/>
            <person name="White R.A. III"/>
            <person name="Burns B.P."/>
        </authorList>
    </citation>
    <scope>NUCLEOTIDE SEQUENCE</scope>
    <source>
        <strain evidence="3">Bin_327</strain>
    </source>
</reference>
<evidence type="ECO:0000313" key="3">
    <source>
        <dbReference type="EMBL" id="MBD3363927.1"/>
    </source>
</evidence>
<evidence type="ECO:0000256" key="2">
    <source>
        <dbReference type="RuleBase" id="RU362080"/>
    </source>
</evidence>
<proteinExistence type="inferred from homology"/>
<name>A0A9D5QCE1_UNCW3</name>
<dbReference type="Pfam" id="PF02604">
    <property type="entry name" value="PhdYeFM_antitox"/>
    <property type="match status" value="1"/>
</dbReference>
<evidence type="ECO:0000256" key="1">
    <source>
        <dbReference type="ARBA" id="ARBA00009981"/>
    </source>
</evidence>
<comment type="function">
    <text evidence="2">Antitoxin component of a type II toxin-antitoxin (TA) system.</text>
</comment>
<dbReference type="AlphaFoldDB" id="A0A9D5QCE1"/>
<comment type="caution">
    <text evidence="3">The sequence shown here is derived from an EMBL/GenBank/DDBJ whole genome shotgun (WGS) entry which is preliminary data.</text>
</comment>
<protein>
    <recommendedName>
        <fullName evidence="2">Antitoxin</fullName>
    </recommendedName>
</protein>
<dbReference type="InterPro" id="IPR036165">
    <property type="entry name" value="YefM-like_sf"/>
</dbReference>
<organism evidence="3 4">
    <name type="scientific">candidate division WOR-3 bacterium</name>
    <dbReference type="NCBI Taxonomy" id="2052148"/>
    <lineage>
        <taxon>Bacteria</taxon>
        <taxon>Bacteria division WOR-3</taxon>
    </lineage>
</organism>
<gene>
    <name evidence="3" type="ORF">GF359_01800</name>
</gene>
<comment type="similarity">
    <text evidence="1 2">Belongs to the phD/YefM antitoxin family.</text>
</comment>
<dbReference type="Proteomes" id="UP000630660">
    <property type="component" value="Unassembled WGS sequence"/>
</dbReference>
<dbReference type="EMBL" id="WJKJ01000053">
    <property type="protein sequence ID" value="MBD3363927.1"/>
    <property type="molecule type" value="Genomic_DNA"/>
</dbReference>
<dbReference type="InterPro" id="IPR006442">
    <property type="entry name" value="Antitoxin_Phd/YefM"/>
</dbReference>
<accession>A0A9D5QCE1</accession>